<comment type="caution">
    <text evidence="2">The sequence shown here is derived from an EMBL/GenBank/DDBJ whole genome shotgun (WGS) entry which is preliminary data.</text>
</comment>
<gene>
    <name evidence="2" type="ORF">PoB_004319600</name>
</gene>
<reference evidence="2 3" key="1">
    <citation type="journal article" date="2021" name="Elife">
        <title>Chloroplast acquisition without the gene transfer in kleptoplastic sea slugs, Plakobranchus ocellatus.</title>
        <authorList>
            <person name="Maeda T."/>
            <person name="Takahashi S."/>
            <person name="Yoshida T."/>
            <person name="Shimamura S."/>
            <person name="Takaki Y."/>
            <person name="Nagai Y."/>
            <person name="Toyoda A."/>
            <person name="Suzuki Y."/>
            <person name="Arimoto A."/>
            <person name="Ishii H."/>
            <person name="Satoh N."/>
            <person name="Nishiyama T."/>
            <person name="Hasebe M."/>
            <person name="Maruyama T."/>
            <person name="Minagawa J."/>
            <person name="Obokata J."/>
            <person name="Shigenobu S."/>
        </authorList>
    </citation>
    <scope>NUCLEOTIDE SEQUENCE [LARGE SCALE GENOMIC DNA]</scope>
</reference>
<name>A0AAV4AZV8_9GAST</name>
<sequence length="96" mass="10364">MTPAKDEEKSKKSSSLPPIRTPAPSYSEKTTKEDSALASSNNGIHASIINGTSGPAAVQREQEKSQSINGEKSKKKERKKTSKHGNGQKKSQDEEP</sequence>
<feature type="compositionally biased region" description="Polar residues" evidence="1">
    <location>
        <begin position="37"/>
        <end position="53"/>
    </location>
</feature>
<organism evidence="2 3">
    <name type="scientific">Plakobranchus ocellatus</name>
    <dbReference type="NCBI Taxonomy" id="259542"/>
    <lineage>
        <taxon>Eukaryota</taxon>
        <taxon>Metazoa</taxon>
        <taxon>Spiralia</taxon>
        <taxon>Lophotrochozoa</taxon>
        <taxon>Mollusca</taxon>
        <taxon>Gastropoda</taxon>
        <taxon>Heterobranchia</taxon>
        <taxon>Euthyneura</taxon>
        <taxon>Panpulmonata</taxon>
        <taxon>Sacoglossa</taxon>
        <taxon>Placobranchoidea</taxon>
        <taxon>Plakobranchidae</taxon>
        <taxon>Plakobranchus</taxon>
    </lineage>
</organism>
<dbReference type="Proteomes" id="UP000735302">
    <property type="component" value="Unassembled WGS sequence"/>
</dbReference>
<dbReference type="AlphaFoldDB" id="A0AAV4AZV8"/>
<dbReference type="EMBL" id="BLXT01004695">
    <property type="protein sequence ID" value="GFO16691.1"/>
    <property type="molecule type" value="Genomic_DNA"/>
</dbReference>
<keyword evidence="3" id="KW-1185">Reference proteome</keyword>
<proteinExistence type="predicted"/>
<accession>A0AAV4AZV8</accession>
<feature type="compositionally biased region" description="Basic residues" evidence="1">
    <location>
        <begin position="73"/>
        <end position="87"/>
    </location>
</feature>
<protein>
    <submittedName>
        <fullName evidence="2">Uncharacterized protein</fullName>
    </submittedName>
</protein>
<evidence type="ECO:0000313" key="3">
    <source>
        <dbReference type="Proteomes" id="UP000735302"/>
    </source>
</evidence>
<feature type="compositionally biased region" description="Basic and acidic residues" evidence="1">
    <location>
        <begin position="1"/>
        <end position="11"/>
    </location>
</feature>
<feature type="region of interest" description="Disordered" evidence="1">
    <location>
        <begin position="1"/>
        <end position="96"/>
    </location>
</feature>
<evidence type="ECO:0000256" key="1">
    <source>
        <dbReference type="SAM" id="MobiDB-lite"/>
    </source>
</evidence>
<evidence type="ECO:0000313" key="2">
    <source>
        <dbReference type="EMBL" id="GFO16691.1"/>
    </source>
</evidence>